<name>A0ABX7ZAU8_9RALS</name>
<reference evidence="3 4" key="1">
    <citation type="journal article" date="2021" name="Phytopathology">
        <title>Complete genome sequence of Ralstonia syzygii subsp. indonesiensis strain LLRS-1, isolated from wilted tobacco in China.</title>
        <authorList>
            <person name="Lu C.H."/>
            <person name="Li J.Y."/>
            <person name="Mi M.G."/>
            <person name="Lin Z.L."/>
            <person name="Jiang N."/>
            <person name="Gai X."/>
            <person name="Ma J.H."/>
            <person name="Lei L.P."/>
            <person name="Xia Z.Y."/>
        </authorList>
    </citation>
    <scope>NUCLEOTIDE SEQUENCE [LARGE SCALE GENOMIC DNA]</scope>
    <source>
        <strain evidence="3 4">LLRS-1</strain>
    </source>
</reference>
<gene>
    <name evidence="3" type="ORF">GO998_00970</name>
</gene>
<proteinExistence type="predicted"/>
<dbReference type="SUPFAM" id="SSF51735">
    <property type="entry name" value="NAD(P)-binding Rossmann-fold domains"/>
    <property type="match status" value="1"/>
</dbReference>
<evidence type="ECO:0000313" key="3">
    <source>
        <dbReference type="EMBL" id="QUP52437.1"/>
    </source>
</evidence>
<dbReference type="EMBL" id="CP046729">
    <property type="protein sequence ID" value="QUP52437.1"/>
    <property type="molecule type" value="Genomic_DNA"/>
</dbReference>
<dbReference type="Proteomes" id="UP000677898">
    <property type="component" value="Chromosome"/>
</dbReference>
<evidence type="ECO:0000313" key="4">
    <source>
        <dbReference type="Proteomes" id="UP000677898"/>
    </source>
</evidence>
<dbReference type="Gene3D" id="3.40.50.720">
    <property type="entry name" value="NAD(P)-binding Rossmann-like Domain"/>
    <property type="match status" value="1"/>
</dbReference>
<dbReference type="Pfam" id="PF03807">
    <property type="entry name" value="F420_oxidored"/>
    <property type="match status" value="1"/>
</dbReference>
<keyword evidence="4" id="KW-1185">Reference proteome</keyword>
<dbReference type="InterPro" id="IPR028939">
    <property type="entry name" value="P5C_Rdtase_cat_N"/>
</dbReference>
<organism evidence="3 4">
    <name type="scientific">Ralstonia syzygii</name>
    <dbReference type="NCBI Taxonomy" id="28097"/>
    <lineage>
        <taxon>Bacteria</taxon>
        <taxon>Pseudomonadati</taxon>
        <taxon>Pseudomonadota</taxon>
        <taxon>Betaproteobacteria</taxon>
        <taxon>Burkholderiales</taxon>
        <taxon>Burkholderiaceae</taxon>
        <taxon>Ralstonia</taxon>
        <taxon>Ralstonia solanacearum species complex</taxon>
    </lineage>
</organism>
<evidence type="ECO:0000259" key="2">
    <source>
        <dbReference type="Pfam" id="PF03807"/>
    </source>
</evidence>
<dbReference type="InterPro" id="IPR051267">
    <property type="entry name" value="STEAP_metalloreductase"/>
</dbReference>
<evidence type="ECO:0000256" key="1">
    <source>
        <dbReference type="ARBA" id="ARBA00023002"/>
    </source>
</evidence>
<protein>
    <submittedName>
        <fullName evidence="3">3-hydroxyisobutyrate dehydrogenase</fullName>
    </submittedName>
</protein>
<dbReference type="PANTHER" id="PTHR14239:SF10">
    <property type="entry name" value="REDUCTASE"/>
    <property type="match status" value="1"/>
</dbReference>
<dbReference type="RefSeq" id="WP_211904304.1">
    <property type="nucleotide sequence ID" value="NZ_CP046729.1"/>
</dbReference>
<dbReference type="PANTHER" id="PTHR14239">
    <property type="entry name" value="DUDULIN-RELATED"/>
    <property type="match status" value="1"/>
</dbReference>
<accession>A0ABX7ZAU8</accession>
<keyword evidence="1" id="KW-0560">Oxidoreductase</keyword>
<feature type="domain" description="Pyrroline-5-carboxylate reductase catalytic N-terminal" evidence="2">
    <location>
        <begin position="2"/>
        <end position="93"/>
    </location>
</feature>
<dbReference type="InterPro" id="IPR036291">
    <property type="entry name" value="NAD(P)-bd_dom_sf"/>
</dbReference>
<sequence length="254" mass="26836">MKIGIIGVGAVGGVIAQRLAENGHEVRVANSRGAETVSDFANKIGAAATDAKGAVDGADVVVLSIPFSAIQKLPEGLFDNLSSSATVIDTSNYYPNVRDPSIQEIDAGKAESVWVSEQIGRPVIKALNILFSETLVQAAMPEGAVGRLAIPVAGDDPEQKKIAMRMVNEVGFDPVDAGALVDSWRQQPGSPCYCCDFDADRLRAALAAATQGVPAKNRDYFLAHLGVFLGGVPTRERMVGVQRHINNPTWPVVS</sequence>